<dbReference type="Gene3D" id="1.20.140.10">
    <property type="entry name" value="Butyryl-CoA Dehydrogenase, subunit A, domain 3"/>
    <property type="match status" value="1"/>
</dbReference>
<evidence type="ECO:0000256" key="3">
    <source>
        <dbReference type="ARBA" id="ARBA00022827"/>
    </source>
</evidence>
<dbReference type="InterPro" id="IPR006091">
    <property type="entry name" value="Acyl-CoA_Oxase/DH_mid-dom"/>
</dbReference>
<dbReference type="Gene3D" id="2.40.110.10">
    <property type="entry name" value="Butyryl-CoA Dehydrogenase, subunit A, domain 2"/>
    <property type="match status" value="1"/>
</dbReference>
<reference evidence="5 6" key="2">
    <citation type="submission" date="2018-11" db="EMBL/GenBank/DDBJ databases">
        <authorList>
            <consortium name="Pathogen Informatics"/>
        </authorList>
    </citation>
    <scope>NUCLEOTIDE SEQUENCE [LARGE SCALE GENOMIC DNA]</scope>
    <source>
        <strain evidence="5 6">Egypt</strain>
    </source>
</reference>
<dbReference type="SUPFAM" id="SSF56645">
    <property type="entry name" value="Acyl-CoA dehydrogenase NM domain-like"/>
    <property type="match status" value="1"/>
</dbReference>
<dbReference type="GO" id="GO:0046359">
    <property type="term" value="P:butyrate catabolic process"/>
    <property type="evidence" value="ECO:0007669"/>
    <property type="project" value="TreeGrafter"/>
</dbReference>
<reference evidence="7" key="1">
    <citation type="submission" date="2016-06" db="UniProtKB">
        <authorList>
            <consortium name="WormBaseParasite"/>
        </authorList>
    </citation>
    <scope>IDENTIFICATION</scope>
</reference>
<proteinExistence type="predicted"/>
<feature type="domain" description="Acyl-CoA oxidase/dehydrogenase middle" evidence="4">
    <location>
        <begin position="1"/>
        <end position="63"/>
    </location>
</feature>
<dbReference type="Proteomes" id="UP000272942">
    <property type="component" value="Unassembled WGS sequence"/>
</dbReference>
<dbReference type="AlphaFoldDB" id="A0A183A2V3"/>
<dbReference type="Pfam" id="PF02770">
    <property type="entry name" value="Acyl-CoA_dh_M"/>
    <property type="match status" value="1"/>
</dbReference>
<dbReference type="PANTHER" id="PTHR43884:SF12">
    <property type="entry name" value="ISOVALERYL-COA DEHYDROGENASE, MITOCHONDRIAL-RELATED"/>
    <property type="match status" value="1"/>
</dbReference>
<dbReference type="WBParaSite" id="ECPE_0000128801-mRNA-1">
    <property type="protein sequence ID" value="ECPE_0000128801-mRNA-1"/>
    <property type="gene ID" value="ECPE_0000128801"/>
</dbReference>
<evidence type="ECO:0000313" key="5">
    <source>
        <dbReference type="EMBL" id="VDP36093.1"/>
    </source>
</evidence>
<dbReference type="PANTHER" id="PTHR43884">
    <property type="entry name" value="ACYL-COA DEHYDROGENASE"/>
    <property type="match status" value="1"/>
</dbReference>
<dbReference type="OrthoDB" id="9988775at2759"/>
<evidence type="ECO:0000256" key="1">
    <source>
        <dbReference type="ARBA" id="ARBA00001974"/>
    </source>
</evidence>
<evidence type="ECO:0000259" key="4">
    <source>
        <dbReference type="Pfam" id="PF02770"/>
    </source>
</evidence>
<protein>
    <submittedName>
        <fullName evidence="7">Acyl-CoA_dh_M domain-containing protein</fullName>
    </submittedName>
</protein>
<evidence type="ECO:0000256" key="2">
    <source>
        <dbReference type="ARBA" id="ARBA00022630"/>
    </source>
</evidence>
<dbReference type="GO" id="GO:0033539">
    <property type="term" value="P:fatty acid beta-oxidation using acyl-CoA dehydrogenase"/>
    <property type="evidence" value="ECO:0007669"/>
    <property type="project" value="TreeGrafter"/>
</dbReference>
<dbReference type="GO" id="GO:0003995">
    <property type="term" value="F:acyl-CoA dehydrogenase activity"/>
    <property type="evidence" value="ECO:0007669"/>
    <property type="project" value="TreeGrafter"/>
</dbReference>
<keyword evidence="2" id="KW-0285">Flavoprotein</keyword>
<keyword evidence="3" id="KW-0274">FAD</keyword>
<sequence>CWITTGLESDAAIVFATTNRELKHKGISAFIVRKPVEGLTVGKSEDKLGIRATSTCTLEFDDCVLSDSDETTGLLGPEGAGFKIAMQTLDGGRIGIAAQALGISQVSTPVITH</sequence>
<comment type="cofactor">
    <cofactor evidence="1">
        <name>FAD</name>
        <dbReference type="ChEBI" id="CHEBI:57692"/>
    </cofactor>
</comment>
<dbReference type="InterPro" id="IPR009100">
    <property type="entry name" value="AcylCoA_DH/oxidase_NM_dom_sf"/>
</dbReference>
<organism evidence="7">
    <name type="scientific">Echinostoma caproni</name>
    <dbReference type="NCBI Taxonomy" id="27848"/>
    <lineage>
        <taxon>Eukaryota</taxon>
        <taxon>Metazoa</taxon>
        <taxon>Spiralia</taxon>
        <taxon>Lophotrochozoa</taxon>
        <taxon>Platyhelminthes</taxon>
        <taxon>Trematoda</taxon>
        <taxon>Digenea</taxon>
        <taxon>Plagiorchiida</taxon>
        <taxon>Echinostomata</taxon>
        <taxon>Echinostomatoidea</taxon>
        <taxon>Echinostomatidae</taxon>
        <taxon>Echinostoma</taxon>
    </lineage>
</organism>
<gene>
    <name evidence="5" type="ORF">ECPE_LOCUS1288</name>
</gene>
<evidence type="ECO:0000313" key="7">
    <source>
        <dbReference type="WBParaSite" id="ECPE_0000128801-mRNA-1"/>
    </source>
</evidence>
<dbReference type="EMBL" id="UZAN01007085">
    <property type="protein sequence ID" value="VDP36093.1"/>
    <property type="molecule type" value="Genomic_DNA"/>
</dbReference>
<name>A0A183A2V3_9TREM</name>
<dbReference type="InterPro" id="IPR046373">
    <property type="entry name" value="Acyl-CoA_Oxase/DH_mid-dom_sf"/>
</dbReference>
<accession>A0A183A2V3</accession>
<keyword evidence="6" id="KW-1185">Reference proteome</keyword>
<evidence type="ECO:0000313" key="6">
    <source>
        <dbReference type="Proteomes" id="UP000272942"/>
    </source>
</evidence>
<dbReference type="GO" id="GO:0005739">
    <property type="term" value="C:mitochondrion"/>
    <property type="evidence" value="ECO:0007669"/>
    <property type="project" value="TreeGrafter"/>
</dbReference>